<accession>A0A9D1S2E2</accession>
<feature type="transmembrane region" description="Helical" evidence="1">
    <location>
        <begin position="124"/>
        <end position="147"/>
    </location>
</feature>
<evidence type="ECO:0000313" key="3">
    <source>
        <dbReference type="Proteomes" id="UP000824070"/>
    </source>
</evidence>
<name>A0A9D1S2E2_9FIRM</name>
<organism evidence="2 3">
    <name type="scientific">Candidatus Alloenteromonas pullicola</name>
    <dbReference type="NCBI Taxonomy" id="2840784"/>
    <lineage>
        <taxon>Bacteria</taxon>
        <taxon>Bacillati</taxon>
        <taxon>Bacillota</taxon>
        <taxon>Bacillota incertae sedis</taxon>
        <taxon>Candidatus Alloenteromonas</taxon>
    </lineage>
</organism>
<dbReference type="Proteomes" id="UP000824070">
    <property type="component" value="Unassembled WGS sequence"/>
</dbReference>
<protein>
    <submittedName>
        <fullName evidence="2">Uncharacterized protein</fullName>
    </submittedName>
</protein>
<feature type="transmembrane region" description="Helical" evidence="1">
    <location>
        <begin position="61"/>
        <end position="84"/>
    </location>
</feature>
<dbReference type="EMBL" id="DVMV01000018">
    <property type="protein sequence ID" value="HIU45214.1"/>
    <property type="molecule type" value="Genomic_DNA"/>
</dbReference>
<feature type="transmembrane region" description="Helical" evidence="1">
    <location>
        <begin position="91"/>
        <end position="112"/>
    </location>
</feature>
<reference evidence="2" key="2">
    <citation type="journal article" date="2021" name="PeerJ">
        <title>Extensive microbial diversity within the chicken gut microbiome revealed by metagenomics and culture.</title>
        <authorList>
            <person name="Gilroy R."/>
            <person name="Ravi A."/>
            <person name="Getino M."/>
            <person name="Pursley I."/>
            <person name="Horton D.L."/>
            <person name="Alikhan N.F."/>
            <person name="Baker D."/>
            <person name="Gharbi K."/>
            <person name="Hall N."/>
            <person name="Watson M."/>
            <person name="Adriaenssens E.M."/>
            <person name="Foster-Nyarko E."/>
            <person name="Jarju S."/>
            <person name="Secka A."/>
            <person name="Antonio M."/>
            <person name="Oren A."/>
            <person name="Chaudhuri R.R."/>
            <person name="La Ragione R."/>
            <person name="Hildebrand F."/>
            <person name="Pallen M.J."/>
        </authorList>
    </citation>
    <scope>NUCLEOTIDE SEQUENCE</scope>
    <source>
        <strain evidence="2">ChiGjej1B1-22543</strain>
    </source>
</reference>
<evidence type="ECO:0000313" key="2">
    <source>
        <dbReference type="EMBL" id="HIU45214.1"/>
    </source>
</evidence>
<keyword evidence="1" id="KW-1133">Transmembrane helix</keyword>
<keyword evidence="1" id="KW-0812">Transmembrane</keyword>
<evidence type="ECO:0000256" key="1">
    <source>
        <dbReference type="SAM" id="Phobius"/>
    </source>
</evidence>
<feature type="transmembrane region" description="Helical" evidence="1">
    <location>
        <begin position="21"/>
        <end position="41"/>
    </location>
</feature>
<sequence length="152" mass="16687">MKTPTQVQQAKNKVAPSIKAGRILLVATSCLFFLFGAWNIVDFFIRLFVEGGTDWSDPYSIIWMVILPLIGLFMIASGVGGISFVKDRGPFISFTSLAAISSAIVFVIVLLFEIRSLLLSGDIIPINIAYIAQGVVCMAYFAGWMLANNWLD</sequence>
<proteinExistence type="predicted"/>
<keyword evidence="1" id="KW-0472">Membrane</keyword>
<dbReference type="AlphaFoldDB" id="A0A9D1S2E2"/>
<reference evidence="2" key="1">
    <citation type="submission" date="2020-10" db="EMBL/GenBank/DDBJ databases">
        <authorList>
            <person name="Gilroy R."/>
        </authorList>
    </citation>
    <scope>NUCLEOTIDE SEQUENCE</scope>
    <source>
        <strain evidence="2">ChiGjej1B1-22543</strain>
    </source>
</reference>
<comment type="caution">
    <text evidence="2">The sequence shown here is derived from an EMBL/GenBank/DDBJ whole genome shotgun (WGS) entry which is preliminary data.</text>
</comment>
<gene>
    <name evidence="2" type="ORF">IAC52_02825</name>
</gene>